<proteinExistence type="predicted"/>
<evidence type="ECO:0000313" key="1">
    <source>
        <dbReference type="EMBL" id="TFK59001.1"/>
    </source>
</evidence>
<name>A0ACD3A006_9AGAR</name>
<dbReference type="EMBL" id="ML209112">
    <property type="protein sequence ID" value="TFK59001.1"/>
    <property type="molecule type" value="Genomic_DNA"/>
</dbReference>
<accession>A0ACD3A006</accession>
<protein>
    <submittedName>
        <fullName evidence="1">Uncharacterized protein</fullName>
    </submittedName>
</protein>
<organism evidence="1 2">
    <name type="scientific">Pluteus cervinus</name>
    <dbReference type="NCBI Taxonomy" id="181527"/>
    <lineage>
        <taxon>Eukaryota</taxon>
        <taxon>Fungi</taxon>
        <taxon>Dikarya</taxon>
        <taxon>Basidiomycota</taxon>
        <taxon>Agaricomycotina</taxon>
        <taxon>Agaricomycetes</taxon>
        <taxon>Agaricomycetidae</taxon>
        <taxon>Agaricales</taxon>
        <taxon>Pluteineae</taxon>
        <taxon>Pluteaceae</taxon>
        <taxon>Pluteus</taxon>
    </lineage>
</organism>
<reference evidence="1 2" key="1">
    <citation type="journal article" date="2019" name="Nat. Ecol. Evol.">
        <title>Megaphylogeny resolves global patterns of mushroom evolution.</title>
        <authorList>
            <person name="Varga T."/>
            <person name="Krizsan K."/>
            <person name="Foldi C."/>
            <person name="Dima B."/>
            <person name="Sanchez-Garcia M."/>
            <person name="Sanchez-Ramirez S."/>
            <person name="Szollosi G.J."/>
            <person name="Szarkandi J.G."/>
            <person name="Papp V."/>
            <person name="Albert L."/>
            <person name="Andreopoulos W."/>
            <person name="Angelini C."/>
            <person name="Antonin V."/>
            <person name="Barry K.W."/>
            <person name="Bougher N.L."/>
            <person name="Buchanan P."/>
            <person name="Buyck B."/>
            <person name="Bense V."/>
            <person name="Catcheside P."/>
            <person name="Chovatia M."/>
            <person name="Cooper J."/>
            <person name="Damon W."/>
            <person name="Desjardin D."/>
            <person name="Finy P."/>
            <person name="Geml J."/>
            <person name="Haridas S."/>
            <person name="Hughes K."/>
            <person name="Justo A."/>
            <person name="Karasinski D."/>
            <person name="Kautmanova I."/>
            <person name="Kiss B."/>
            <person name="Kocsube S."/>
            <person name="Kotiranta H."/>
            <person name="LaButti K.M."/>
            <person name="Lechner B.E."/>
            <person name="Liimatainen K."/>
            <person name="Lipzen A."/>
            <person name="Lukacs Z."/>
            <person name="Mihaltcheva S."/>
            <person name="Morgado L.N."/>
            <person name="Niskanen T."/>
            <person name="Noordeloos M.E."/>
            <person name="Ohm R.A."/>
            <person name="Ortiz-Santana B."/>
            <person name="Ovrebo C."/>
            <person name="Racz N."/>
            <person name="Riley R."/>
            <person name="Savchenko A."/>
            <person name="Shiryaev A."/>
            <person name="Soop K."/>
            <person name="Spirin V."/>
            <person name="Szebenyi C."/>
            <person name="Tomsovsky M."/>
            <person name="Tulloss R.E."/>
            <person name="Uehling J."/>
            <person name="Grigoriev I.V."/>
            <person name="Vagvolgyi C."/>
            <person name="Papp T."/>
            <person name="Martin F.M."/>
            <person name="Miettinen O."/>
            <person name="Hibbett D.S."/>
            <person name="Nagy L.G."/>
        </authorList>
    </citation>
    <scope>NUCLEOTIDE SEQUENCE [LARGE SCALE GENOMIC DNA]</scope>
    <source>
        <strain evidence="1 2">NL-1719</strain>
    </source>
</reference>
<sequence>MIKSISEITDAIRQVWKYPAISNIMDKHHISSIHLKSSALASTHRMRQTCCALDSRVLGTQRHTPPGEFYQLRFLAQTFMIEQNARVADSIRVGGRFALVHQGVDNIIFEQSHVFENKLPMAPLERLTGGTDFDQTAKYT</sequence>
<keyword evidence="2" id="KW-1185">Reference proteome</keyword>
<dbReference type="Proteomes" id="UP000308600">
    <property type="component" value="Unassembled WGS sequence"/>
</dbReference>
<evidence type="ECO:0000313" key="2">
    <source>
        <dbReference type="Proteomes" id="UP000308600"/>
    </source>
</evidence>
<gene>
    <name evidence="1" type="ORF">BDN72DRAFT_650196</name>
</gene>